<comment type="caution">
    <text evidence="3">The sequence shown here is derived from an EMBL/GenBank/DDBJ whole genome shotgun (WGS) entry which is preliminary data.</text>
</comment>
<evidence type="ECO:0000256" key="1">
    <source>
        <dbReference type="SAM" id="MobiDB-lite"/>
    </source>
</evidence>
<dbReference type="RefSeq" id="WP_055945682.1">
    <property type="nucleotide sequence ID" value="NZ_JAQDCV010000003.1"/>
</dbReference>
<dbReference type="Pfam" id="PF14266">
    <property type="entry name" value="YceG_bac"/>
    <property type="match status" value="3"/>
</dbReference>
<dbReference type="EMBL" id="LLKB01000006">
    <property type="protein sequence ID" value="KQC84219.1"/>
    <property type="molecule type" value="Genomic_DNA"/>
</dbReference>
<dbReference type="AlphaFoldDB" id="A0AAW3JPV5"/>
<accession>A0AAW3JPV5</accession>
<feature type="domain" description="Putative component of 'biosynthetic module'" evidence="2">
    <location>
        <begin position="430"/>
        <end position="655"/>
    </location>
</feature>
<keyword evidence="4" id="KW-1185">Reference proteome</keyword>
<feature type="domain" description="Putative component of 'biosynthetic module'" evidence="2">
    <location>
        <begin position="24"/>
        <end position="197"/>
    </location>
</feature>
<sequence length="923" mass="106496">MSFKHMKIQSLDDFFVPLSGRSEKGIYFYRFNKTSDKIDEFIYKYYNAARKSGVVIDGKIGNPTESNLSYYQEIMGMDFQMSMGFISDSLKKWLPRMRSIQRENIAGAIYDVLDGLRRSGKNENMLKNAYIKFMCWLYYKFEGIVEQMNGENIPKIFFVGDIVGYEFMLINILADAGCDVVFVQPHGDAYYLKVDGNLEKSFEYVGENGAAEQDVMRAFAADFSIKSMLENHDFKAQRENGQGTVSSQAEVQRAKSQGTIKLQSGGQETKSHGMGGSQVDVQNIQRQESGITQAEEKSTKSLQNKKSLNIKIQSTEADNINSMADRGGSQPKISYKVSTRNCTNVWIEGNGLDDFLQPAGVRKDRFRKLYENERRTEKVNNVENAQNLHIRNADKVNDIENAQNLHNIRNIENNLGNGMFSADNAQGYGADKDKIFLNCYVRINGVWDKLTYENELYQFYLSLKAMKRNVVVISELIPKPDVDEIAKIRRGNYRDVFQLVKGLELNINFTENPIVSEFLINSFEDTVYGEADRLGTGANINKILNKAVYLLCFINRYQAQFFKNFSYDNIPCFIYMGGCNDENEAMFMHFLARTPIDVLILCPNRAERCRLEDNILYDINYEEQLAIDKFPIQNSGLHIGTAAYHAERELDTLMYNDDTIFRDKQYDKARTVSLQTMDREIKILWETEIKYRPGFSTVDGSVNIPVIFSKFSGVKDGNVREYMIMLKKLMTPETVVVDKVPNILSTDANPIKEYATEFFKNGRLHRDKIKKSRAYRYGFLRDEMQDYILDKLEFLIAQKYIKGTFENGTEYTIVSVALNLPKEVTRLLQAFDFTKKNPKLLYINTSDELISLEDTIYLTFLHLLGFDVALFVPTGYNMEKYFNLKLMEEHQLGDYIYDIQIPDWESIPLSLHTSWRDRLFRHG</sequence>
<dbReference type="Proteomes" id="UP000050833">
    <property type="component" value="Unassembled WGS sequence"/>
</dbReference>
<reference evidence="3 4" key="1">
    <citation type="submission" date="2015-10" db="EMBL/GenBank/DDBJ databases">
        <title>Butyribacter intestini gen. nov., sp. nov., a butyric acid-producing bacterium of the family Lachnospiraceae isolated from the human faeces.</title>
        <authorList>
            <person name="Zou Y."/>
            <person name="Xue W."/>
            <person name="Luo G."/>
            <person name="Lv M."/>
        </authorList>
    </citation>
    <scope>NUCLEOTIDE SEQUENCE [LARGE SCALE GENOMIC DNA]</scope>
    <source>
        <strain evidence="3 4">TF01-11</strain>
    </source>
</reference>
<dbReference type="InterPro" id="IPR025647">
    <property type="entry name" value="YceG_bac"/>
</dbReference>
<evidence type="ECO:0000259" key="2">
    <source>
        <dbReference type="Pfam" id="PF14266"/>
    </source>
</evidence>
<feature type="compositionally biased region" description="Polar residues" evidence="1">
    <location>
        <begin position="258"/>
        <end position="268"/>
    </location>
</feature>
<protein>
    <recommendedName>
        <fullName evidence="2">Putative component of 'biosynthetic module' domain-containing protein</fullName>
    </recommendedName>
</protein>
<gene>
    <name evidence="3" type="ORF">APZ18_12970</name>
</gene>
<feature type="domain" description="Putative component of 'biosynthetic module'" evidence="2">
    <location>
        <begin position="676"/>
        <end position="881"/>
    </location>
</feature>
<feature type="region of interest" description="Disordered" evidence="1">
    <location>
        <begin position="258"/>
        <end position="277"/>
    </location>
</feature>
<proteinExistence type="predicted"/>
<evidence type="ECO:0000313" key="4">
    <source>
        <dbReference type="Proteomes" id="UP000050833"/>
    </source>
</evidence>
<evidence type="ECO:0000313" key="3">
    <source>
        <dbReference type="EMBL" id="KQC84219.1"/>
    </source>
</evidence>
<name>A0AAW3JPV5_9FIRM</name>
<organism evidence="3 4">
    <name type="scientific">Butyribacter intestini</name>
    <dbReference type="NCBI Taxonomy" id="1703332"/>
    <lineage>
        <taxon>Bacteria</taxon>
        <taxon>Bacillati</taxon>
        <taxon>Bacillota</taxon>
        <taxon>Clostridia</taxon>
        <taxon>Lachnospirales</taxon>
        <taxon>Lachnospiraceae</taxon>
        <taxon>Butyribacter</taxon>
    </lineage>
</organism>